<dbReference type="EMBL" id="JAAOIW010000031">
    <property type="protein sequence ID" value="NHN35332.1"/>
    <property type="molecule type" value="Genomic_DNA"/>
</dbReference>
<reference evidence="3" key="1">
    <citation type="submission" date="2020-03" db="EMBL/GenBank/DDBJ databases">
        <title>Draft sequencing of Paenibacilllus sp. S3N08.</title>
        <authorList>
            <person name="Kim D.-U."/>
        </authorList>
    </citation>
    <scope>NUCLEOTIDE SEQUENCE</scope>
    <source>
        <strain evidence="3">S3N08</strain>
    </source>
</reference>
<sequence>MSQQLINEVKQFKKKAEQNRQMHFSISNSANLLNKALHALVLIGSSATAILTFAEYSTFIPWVPFLKDGEYKLFIGLVAGCVFIISILEEYFRLGEKAVSHETIGKQLTSFIRSASVVEALEEILKEDVEKLKNEYSTIHENAPTIPEKIFIKEKQRLIIKIEISKKLETTPHMSTLFYRLKMKAKQFSGSDDSVSGDR</sequence>
<accession>A0ABX0JFJ9</accession>
<evidence type="ECO:0000313" key="4">
    <source>
        <dbReference type="Proteomes" id="UP001165962"/>
    </source>
</evidence>
<organism evidence="3 4">
    <name type="scientific">Paenibacillus agricola</name>
    <dbReference type="NCBI Taxonomy" id="2716264"/>
    <lineage>
        <taxon>Bacteria</taxon>
        <taxon>Bacillati</taxon>
        <taxon>Bacillota</taxon>
        <taxon>Bacilli</taxon>
        <taxon>Bacillales</taxon>
        <taxon>Paenibacillaceae</taxon>
        <taxon>Paenibacillus</taxon>
    </lineage>
</organism>
<proteinExistence type="predicted"/>
<gene>
    <name evidence="3" type="ORF">G9U52_37120</name>
</gene>
<comment type="caution">
    <text evidence="3">The sequence shown here is derived from an EMBL/GenBank/DDBJ whole genome shotgun (WGS) entry which is preliminary data.</text>
</comment>
<keyword evidence="1" id="KW-0175">Coiled coil</keyword>
<feature type="transmembrane region" description="Helical" evidence="2">
    <location>
        <begin position="32"/>
        <end position="53"/>
    </location>
</feature>
<evidence type="ECO:0000256" key="2">
    <source>
        <dbReference type="SAM" id="Phobius"/>
    </source>
</evidence>
<feature type="transmembrane region" description="Helical" evidence="2">
    <location>
        <begin position="73"/>
        <end position="92"/>
    </location>
</feature>
<dbReference type="RefSeq" id="WP_166157966.1">
    <property type="nucleotide sequence ID" value="NZ_JAAOIW010000031.1"/>
</dbReference>
<keyword evidence="2" id="KW-0812">Transmembrane</keyword>
<evidence type="ECO:0000313" key="3">
    <source>
        <dbReference type="EMBL" id="NHN35332.1"/>
    </source>
</evidence>
<name>A0ABX0JFJ9_9BACL</name>
<evidence type="ECO:0000256" key="1">
    <source>
        <dbReference type="SAM" id="Coils"/>
    </source>
</evidence>
<keyword evidence="2" id="KW-1133">Transmembrane helix</keyword>
<keyword evidence="2" id="KW-0472">Membrane</keyword>
<protein>
    <recommendedName>
        <fullName evidence="5">SMODS and SLOG-associating 2TM effector domain-containing protein</fullName>
    </recommendedName>
</protein>
<feature type="coiled-coil region" evidence="1">
    <location>
        <begin position="115"/>
        <end position="142"/>
    </location>
</feature>
<evidence type="ECO:0008006" key="5">
    <source>
        <dbReference type="Google" id="ProtNLM"/>
    </source>
</evidence>
<keyword evidence="4" id="KW-1185">Reference proteome</keyword>
<dbReference type="Proteomes" id="UP001165962">
    <property type="component" value="Unassembled WGS sequence"/>
</dbReference>